<evidence type="ECO:0000313" key="5">
    <source>
        <dbReference type="Proteomes" id="UP000184038"/>
    </source>
</evidence>
<evidence type="ECO:0000256" key="1">
    <source>
        <dbReference type="ARBA" id="ARBA00022737"/>
    </source>
</evidence>
<dbReference type="Pfam" id="PF25023">
    <property type="entry name" value="TEN_YD-shell"/>
    <property type="match status" value="1"/>
</dbReference>
<sequence>MDKNGWLTQREETSNGASKESYTYEYDKNGNRTKETKVSSGTTETTRYTYDVLNQLTSVVDKKGTRNYAFDEFNNRTVKEEIGKETTQYTYNNLNQLVETVQGSKVTTYDYDKRGNVAEVEENGNTKQTYVFDSTNKMSKVVTYKDNTSGSGSRETVTTKYVYDGAGNRVNTKVELNGSVTSNTTYVVDEESSNNDIIMAKDSVGGKTSIFTFSDEVISVETSGNISYYRNDEKHSVADILDTAGKVKDTIEHDEYGVIANPEVVSTGGNIFAYTGHVYEESTGLYYAKARYYDAEIGRFVSEDSYRGEANDPASLNLYGYVKNNPVKYMDPSGNSQLEIAKDAIIILVFIVGSICTYIKVRADYFKTEEGKQALRSAKEAIYNQIRYTAKQFSKLLGWASIRIVTTVKKIDKAISNTISWVREHIKIPNAVVRYSTTISLPKYREVPAAEYTIAIVSVTKLRPNTYYSAYKSAKYGNIFIGPPISMKVAQGIILADTEVYGVFSFGRRETKKLMDSLGPNREDSPHGDEGFYKHYHLLKTNSKNPNDHKKAHAWFYG</sequence>
<dbReference type="NCBIfam" id="TIGR01643">
    <property type="entry name" value="YD_repeat_2x"/>
    <property type="match status" value="1"/>
</dbReference>
<dbReference type="InterPro" id="IPR050708">
    <property type="entry name" value="T6SS_VgrG/RHS"/>
</dbReference>
<dbReference type="Proteomes" id="UP000184038">
    <property type="component" value="Unassembled WGS sequence"/>
</dbReference>
<dbReference type="Gene3D" id="2.180.10.10">
    <property type="entry name" value="RHS repeat-associated core"/>
    <property type="match status" value="1"/>
</dbReference>
<dbReference type="PANTHER" id="PTHR32305">
    <property type="match status" value="1"/>
</dbReference>
<dbReference type="STRING" id="1120996.SAMN02746066_03721"/>
<dbReference type="AlphaFoldDB" id="A0A1M7MCF8"/>
<feature type="region of interest" description="Disordered" evidence="2">
    <location>
        <begin position="1"/>
        <end position="43"/>
    </location>
</feature>
<dbReference type="InterPro" id="IPR022385">
    <property type="entry name" value="Rhs_assc_core"/>
</dbReference>
<evidence type="ECO:0000259" key="3">
    <source>
        <dbReference type="Pfam" id="PF25023"/>
    </source>
</evidence>
<accession>A0A1M7MCF8</accession>
<name>A0A1M7MCF8_9FIRM</name>
<feature type="compositionally biased region" description="Basic and acidic residues" evidence="2">
    <location>
        <begin position="25"/>
        <end position="37"/>
    </location>
</feature>
<keyword evidence="5" id="KW-1185">Reference proteome</keyword>
<dbReference type="InterPro" id="IPR006530">
    <property type="entry name" value="YD"/>
</dbReference>
<evidence type="ECO:0000256" key="2">
    <source>
        <dbReference type="SAM" id="MobiDB-lite"/>
    </source>
</evidence>
<gene>
    <name evidence="4" type="ORF">SAMN02746066_03721</name>
</gene>
<organism evidence="4 5">
    <name type="scientific">Anaerosporobacter mobilis DSM 15930</name>
    <dbReference type="NCBI Taxonomy" id="1120996"/>
    <lineage>
        <taxon>Bacteria</taxon>
        <taxon>Bacillati</taxon>
        <taxon>Bacillota</taxon>
        <taxon>Clostridia</taxon>
        <taxon>Lachnospirales</taxon>
        <taxon>Lachnospiraceae</taxon>
        <taxon>Anaerosporobacter</taxon>
    </lineage>
</organism>
<proteinExistence type="predicted"/>
<dbReference type="InterPro" id="IPR056823">
    <property type="entry name" value="TEN-like_YD-shell"/>
</dbReference>
<reference evidence="4 5" key="1">
    <citation type="submission" date="2016-11" db="EMBL/GenBank/DDBJ databases">
        <authorList>
            <person name="Jaros S."/>
            <person name="Januszkiewicz K."/>
            <person name="Wedrychowicz H."/>
        </authorList>
    </citation>
    <scope>NUCLEOTIDE SEQUENCE [LARGE SCALE GENOMIC DNA]</scope>
    <source>
        <strain evidence="4 5">DSM 15930</strain>
    </source>
</reference>
<dbReference type="EMBL" id="FRCP01000020">
    <property type="protein sequence ID" value="SHM88022.1"/>
    <property type="molecule type" value="Genomic_DNA"/>
</dbReference>
<evidence type="ECO:0000313" key="4">
    <source>
        <dbReference type="EMBL" id="SHM88022.1"/>
    </source>
</evidence>
<keyword evidence="1" id="KW-0677">Repeat</keyword>
<dbReference type="PANTHER" id="PTHR32305:SF15">
    <property type="entry name" value="PROTEIN RHSA-RELATED"/>
    <property type="match status" value="1"/>
</dbReference>
<feature type="domain" description="Teneurin-like YD-shell" evidence="3">
    <location>
        <begin position="2"/>
        <end position="327"/>
    </location>
</feature>
<protein>
    <submittedName>
        <fullName evidence="4">RHS repeat-associated core domain-containing protein</fullName>
    </submittedName>
</protein>
<dbReference type="NCBIfam" id="TIGR03696">
    <property type="entry name" value="Rhs_assc_core"/>
    <property type="match status" value="1"/>
</dbReference>
<feature type="compositionally biased region" description="Basic and acidic residues" evidence="2">
    <location>
        <begin position="1"/>
        <end position="13"/>
    </location>
</feature>